<feature type="domain" description="VOC" evidence="1">
    <location>
        <begin position="5"/>
        <end position="119"/>
    </location>
</feature>
<accession>A0A366HVA2</accession>
<comment type="caution">
    <text evidence="2">The sequence shown here is derived from an EMBL/GenBank/DDBJ whole genome shotgun (WGS) entry which is preliminary data.</text>
</comment>
<keyword evidence="2" id="KW-0560">Oxidoreductase</keyword>
<dbReference type="OrthoDB" id="9812656at2"/>
<proteinExistence type="predicted"/>
<dbReference type="InterPro" id="IPR004360">
    <property type="entry name" value="Glyas_Fos-R_dOase_dom"/>
</dbReference>
<dbReference type="RefSeq" id="WP_113957084.1">
    <property type="nucleotide sequence ID" value="NZ_QNRR01000001.1"/>
</dbReference>
<dbReference type="AlphaFoldDB" id="A0A366HVA2"/>
<dbReference type="InterPro" id="IPR037523">
    <property type="entry name" value="VOC_core"/>
</dbReference>
<name>A0A366HVA2_9BACT</name>
<keyword evidence="2" id="KW-0456">Lyase</keyword>
<dbReference type="PROSITE" id="PS51819">
    <property type="entry name" value="VOC"/>
    <property type="match status" value="1"/>
</dbReference>
<protein>
    <submittedName>
        <fullName evidence="2">Catechol 2,3-dioxygenase-like lactoylglutathione lyase family enzyme</fullName>
    </submittedName>
</protein>
<dbReference type="Proteomes" id="UP000253426">
    <property type="component" value="Unassembled WGS sequence"/>
</dbReference>
<evidence type="ECO:0000313" key="2">
    <source>
        <dbReference type="EMBL" id="RBP48213.1"/>
    </source>
</evidence>
<dbReference type="InterPro" id="IPR052164">
    <property type="entry name" value="Anthracycline_SecMetBiosynth"/>
</dbReference>
<dbReference type="PANTHER" id="PTHR33993">
    <property type="entry name" value="GLYOXALASE-RELATED"/>
    <property type="match status" value="1"/>
</dbReference>
<keyword evidence="3" id="KW-1185">Reference proteome</keyword>
<organism evidence="2 3">
    <name type="scientific">Roseimicrobium gellanilyticum</name>
    <dbReference type="NCBI Taxonomy" id="748857"/>
    <lineage>
        <taxon>Bacteria</taxon>
        <taxon>Pseudomonadati</taxon>
        <taxon>Verrucomicrobiota</taxon>
        <taxon>Verrucomicrobiia</taxon>
        <taxon>Verrucomicrobiales</taxon>
        <taxon>Verrucomicrobiaceae</taxon>
        <taxon>Roseimicrobium</taxon>
    </lineage>
</organism>
<evidence type="ECO:0000259" key="1">
    <source>
        <dbReference type="PROSITE" id="PS51819"/>
    </source>
</evidence>
<dbReference type="SUPFAM" id="SSF54593">
    <property type="entry name" value="Glyoxalase/Bleomycin resistance protein/Dihydroxybiphenyl dioxygenase"/>
    <property type="match status" value="1"/>
</dbReference>
<dbReference type="GO" id="GO:0016829">
    <property type="term" value="F:lyase activity"/>
    <property type="evidence" value="ECO:0007669"/>
    <property type="project" value="UniProtKB-KW"/>
</dbReference>
<dbReference type="GO" id="GO:0051213">
    <property type="term" value="F:dioxygenase activity"/>
    <property type="evidence" value="ECO:0007669"/>
    <property type="project" value="UniProtKB-KW"/>
</dbReference>
<dbReference type="Gene3D" id="3.10.180.10">
    <property type="entry name" value="2,3-Dihydroxybiphenyl 1,2-Dioxygenase, domain 1"/>
    <property type="match status" value="1"/>
</dbReference>
<reference evidence="2 3" key="1">
    <citation type="submission" date="2018-06" db="EMBL/GenBank/DDBJ databases">
        <title>Genomic Encyclopedia of Type Strains, Phase IV (KMG-IV): sequencing the most valuable type-strain genomes for metagenomic binning, comparative biology and taxonomic classification.</title>
        <authorList>
            <person name="Goeker M."/>
        </authorList>
    </citation>
    <scope>NUCLEOTIDE SEQUENCE [LARGE SCALE GENOMIC DNA]</scope>
    <source>
        <strain evidence="2 3">DSM 25532</strain>
    </source>
</reference>
<keyword evidence="2" id="KW-0223">Dioxygenase</keyword>
<sequence length="119" mass="12792">MRSASLNLVVLRSSDLARAADFYTRLLGLEFVKHRHGNGPEHFSAEVGGSVFELYPLVPEGPSTLGTRVGFRVPSLEAAIAAVSGPYPDAVLSPPKDSAWGRRAVIVDPDGHRVELVED</sequence>
<dbReference type="PANTHER" id="PTHR33993:SF14">
    <property type="entry name" value="GB|AAF24581.1"/>
    <property type="match status" value="1"/>
</dbReference>
<dbReference type="InterPro" id="IPR029068">
    <property type="entry name" value="Glyas_Bleomycin-R_OHBP_Dase"/>
</dbReference>
<dbReference type="EMBL" id="QNRR01000001">
    <property type="protein sequence ID" value="RBP48213.1"/>
    <property type="molecule type" value="Genomic_DNA"/>
</dbReference>
<dbReference type="Pfam" id="PF00903">
    <property type="entry name" value="Glyoxalase"/>
    <property type="match status" value="1"/>
</dbReference>
<evidence type="ECO:0000313" key="3">
    <source>
        <dbReference type="Proteomes" id="UP000253426"/>
    </source>
</evidence>
<gene>
    <name evidence="2" type="ORF">DES53_1011014</name>
</gene>